<feature type="compositionally biased region" description="Pro residues" evidence="1">
    <location>
        <begin position="9"/>
        <end position="26"/>
    </location>
</feature>
<feature type="compositionally biased region" description="Acidic residues" evidence="1">
    <location>
        <begin position="598"/>
        <end position="610"/>
    </location>
</feature>
<feature type="compositionally biased region" description="Basic and acidic residues" evidence="1">
    <location>
        <begin position="503"/>
        <end position="512"/>
    </location>
</feature>
<keyword evidence="3" id="KW-1185">Reference proteome</keyword>
<protein>
    <submittedName>
        <fullName evidence="2">Uncharacterized protein</fullName>
    </submittedName>
</protein>
<evidence type="ECO:0000256" key="1">
    <source>
        <dbReference type="SAM" id="MobiDB-lite"/>
    </source>
</evidence>
<dbReference type="AlphaFoldDB" id="K5XXA9"/>
<dbReference type="Gene3D" id="3.30.710.10">
    <property type="entry name" value="Potassium Channel Kv1.1, Chain A"/>
    <property type="match status" value="1"/>
</dbReference>
<sequence length="644" mass="71822">MAFSNQTPPFSPYPSSPPGFPSPQPVPNTKAWKLHEDRWMSNPPQVKSYLAYSTASGTSGLLISENEAFAATSPNCGFGWRFRFNETFNYVNSVSNRRVQELVGRVDLTLEPNLCSSMPLSKFMVNVKVSYPSSNAKATQGNRYIDVSLRSETQIGTYTEPSGYNGQIHVEVTLGFSRLDGLSLPTTSSMNTRKALRYTLDGPSFADAKFYLFSARVQGRAARPKVIFAKSGLLIDSSTYLHDLLSTESGFAGGTSCDLLRDAPKEIAKLDADAYDYDSDSDLEEEETGGKVSVASPSLETEDEKPDIRSEELATGSLCGRAFAINGTAYKTWKAFIYYSYTNDIHFSALRSEQISPVVAQPSAREPDSIRCSPKSMYRFAEYANLPELMSLAKEAIKDSLCPFNIVKELFSRFTSRYQEIIDLEIHYLVTNFTPAVARDFDQMLEEIVAGGMPHCGNILKLSIRRLRHKPGPKTKTKLDFQLNDWVFIPTAPMRTLKNTGGRSRDGDKIEEPPGQFTGRKTTRLVNLSLPTTASINTKKTLRLSLNGPSFIDTKFYLFSARVDVLSTEPTFKNATSCDLRRDVPEEIAKLDAGAYDYDSDNDLEDESEEKGENSVTTSPSEEVYFSTTLNIRPFIYLRPHPRK</sequence>
<dbReference type="InterPro" id="IPR011333">
    <property type="entry name" value="SKP1/BTB/POZ_sf"/>
</dbReference>
<dbReference type="EMBL" id="JH971389">
    <property type="protein sequence ID" value="EKM79925.1"/>
    <property type="molecule type" value="Genomic_DNA"/>
</dbReference>
<dbReference type="GeneID" id="18822263"/>
<dbReference type="InParanoid" id="K5XXA9"/>
<reference evidence="3" key="1">
    <citation type="journal article" date="2012" name="Proc. Natl. Acad. Sci. U.S.A.">
        <title>Genome sequence of the button mushroom Agaricus bisporus reveals mechanisms governing adaptation to a humic-rich ecological niche.</title>
        <authorList>
            <person name="Morin E."/>
            <person name="Kohler A."/>
            <person name="Baker A.R."/>
            <person name="Foulongne-Oriol M."/>
            <person name="Lombard V."/>
            <person name="Nagy L.G."/>
            <person name="Ohm R.A."/>
            <person name="Patyshakuliyeva A."/>
            <person name="Brun A."/>
            <person name="Aerts A.L."/>
            <person name="Bailey A.M."/>
            <person name="Billette C."/>
            <person name="Coutinho P.M."/>
            <person name="Deakin G."/>
            <person name="Doddapaneni H."/>
            <person name="Floudas D."/>
            <person name="Grimwood J."/>
            <person name="Hilden K."/>
            <person name="Kuees U."/>
            <person name="LaButti K.M."/>
            <person name="Lapidus A."/>
            <person name="Lindquist E.A."/>
            <person name="Lucas S.M."/>
            <person name="Murat C."/>
            <person name="Riley R.W."/>
            <person name="Salamov A.A."/>
            <person name="Schmutz J."/>
            <person name="Subramanian V."/>
            <person name="Woesten H.A.B."/>
            <person name="Xu J."/>
            <person name="Eastwood D.C."/>
            <person name="Foster G.D."/>
            <person name="Sonnenberg A.S."/>
            <person name="Cullen D."/>
            <person name="de Vries R.P."/>
            <person name="Lundell T."/>
            <person name="Hibbett D.S."/>
            <person name="Henrissat B."/>
            <person name="Burton K.S."/>
            <person name="Kerrigan R.W."/>
            <person name="Challen M.P."/>
            <person name="Grigoriev I.V."/>
            <person name="Martin F."/>
        </authorList>
    </citation>
    <scope>NUCLEOTIDE SEQUENCE [LARGE SCALE GENOMIC DNA]</scope>
    <source>
        <strain evidence="3">JB137-S8 / ATCC MYA-4627 / FGSC 10392</strain>
    </source>
</reference>
<dbReference type="KEGG" id="abp:AGABI1DRAFT106250"/>
<organism evidence="2 3">
    <name type="scientific">Agaricus bisporus var. burnettii (strain JB137-S8 / ATCC MYA-4627 / FGSC 10392)</name>
    <name type="common">White button mushroom</name>
    <dbReference type="NCBI Taxonomy" id="597362"/>
    <lineage>
        <taxon>Eukaryota</taxon>
        <taxon>Fungi</taxon>
        <taxon>Dikarya</taxon>
        <taxon>Basidiomycota</taxon>
        <taxon>Agaricomycotina</taxon>
        <taxon>Agaricomycetes</taxon>
        <taxon>Agaricomycetidae</taxon>
        <taxon>Agaricales</taxon>
        <taxon>Agaricineae</taxon>
        <taxon>Agaricaceae</taxon>
        <taxon>Agaricus</taxon>
    </lineage>
</organism>
<evidence type="ECO:0000313" key="3">
    <source>
        <dbReference type="Proteomes" id="UP000008493"/>
    </source>
</evidence>
<feature type="region of interest" description="Disordered" evidence="1">
    <location>
        <begin position="1"/>
        <end position="28"/>
    </location>
</feature>
<evidence type="ECO:0000313" key="2">
    <source>
        <dbReference type="EMBL" id="EKM79925.1"/>
    </source>
</evidence>
<feature type="region of interest" description="Disordered" evidence="1">
    <location>
        <begin position="278"/>
        <end position="307"/>
    </location>
</feature>
<dbReference type="eggNOG" id="ENOG502SSGC">
    <property type="taxonomic scope" value="Eukaryota"/>
</dbReference>
<feature type="region of interest" description="Disordered" evidence="1">
    <location>
        <begin position="497"/>
        <end position="518"/>
    </location>
</feature>
<name>K5XXA9_AGABU</name>
<dbReference type="OMA" id="ISHEVCC"/>
<proteinExistence type="predicted"/>
<dbReference type="OrthoDB" id="6359816at2759"/>
<dbReference type="HOGENOM" id="CLU_425097_0_0_1"/>
<feature type="region of interest" description="Disordered" evidence="1">
    <location>
        <begin position="591"/>
        <end position="622"/>
    </location>
</feature>
<dbReference type="Proteomes" id="UP000008493">
    <property type="component" value="Unassembled WGS sequence"/>
</dbReference>
<accession>K5XXA9</accession>
<gene>
    <name evidence="2" type="ORF">AGABI1DRAFT_106250</name>
</gene>
<dbReference type="RefSeq" id="XP_007329221.1">
    <property type="nucleotide sequence ID" value="XM_007329159.1"/>
</dbReference>
<feature type="compositionally biased region" description="Acidic residues" evidence="1">
    <location>
        <begin position="278"/>
        <end position="287"/>
    </location>
</feature>
<dbReference type="STRING" id="597362.K5XXA9"/>